<dbReference type="Pfam" id="PF20415">
    <property type="entry name" value="DUF6699"/>
    <property type="match status" value="1"/>
</dbReference>
<comment type="caution">
    <text evidence="3">The sequence shown here is derived from an EMBL/GenBank/DDBJ whole genome shotgun (WGS) entry which is preliminary data.</text>
</comment>
<gene>
    <name evidence="3" type="ORF">PNOK_0825900</name>
</gene>
<dbReference type="InterPro" id="IPR046522">
    <property type="entry name" value="DUF6699"/>
</dbReference>
<dbReference type="InParanoid" id="A0A286UAP3"/>
<accession>A0A286UAP3</accession>
<keyword evidence="4" id="KW-1185">Reference proteome</keyword>
<dbReference type="AlphaFoldDB" id="A0A286UAP3"/>
<sequence>MLTNSRRVPDYAYASHMQDVMARKRSRSFGGPVAVPLGTAYSEPERVRPPQKRSASSHGRVAHQPYTQAPSSSSRSGHGHGGYDGYSSEREIRGRRGSVGRHHPEFASVVPADIGSRGRASSRTREPVARVKELSTSRPPNTRRATWQGKPSTSFTPALKVHRALACTPGHPAVLYDVSRPPSHDNILAPPSQSLFASITRRSRAPPTPVPAHTLALPATRPFVPELTLALPPQISSSSVNIPLAGDWAVKAVSMSATDPAHTALTNMDVLMSIHKSLRTPVSRREWESLGTGSSAQKRVAEAYSTRCRASGNQKEWDAGVRRVDFLVGRTLLQGVECRPDGACELVLGKV</sequence>
<dbReference type="OrthoDB" id="3242468at2759"/>
<feature type="region of interest" description="Disordered" evidence="1">
    <location>
        <begin position="24"/>
        <end position="154"/>
    </location>
</feature>
<organism evidence="3 4">
    <name type="scientific">Pyrrhoderma noxium</name>
    <dbReference type="NCBI Taxonomy" id="2282107"/>
    <lineage>
        <taxon>Eukaryota</taxon>
        <taxon>Fungi</taxon>
        <taxon>Dikarya</taxon>
        <taxon>Basidiomycota</taxon>
        <taxon>Agaricomycotina</taxon>
        <taxon>Agaricomycetes</taxon>
        <taxon>Hymenochaetales</taxon>
        <taxon>Hymenochaetaceae</taxon>
        <taxon>Pyrrhoderma</taxon>
    </lineage>
</organism>
<proteinExistence type="predicted"/>
<evidence type="ECO:0000313" key="3">
    <source>
        <dbReference type="EMBL" id="PAV16639.1"/>
    </source>
</evidence>
<name>A0A286UAP3_9AGAM</name>
<dbReference type="STRING" id="2282107.A0A286UAP3"/>
<reference evidence="3 4" key="1">
    <citation type="journal article" date="2017" name="Mol. Ecol.">
        <title>Comparative and population genomic landscape of Phellinus noxius: A hypervariable fungus causing root rot in trees.</title>
        <authorList>
            <person name="Chung C.L."/>
            <person name="Lee T.J."/>
            <person name="Akiba M."/>
            <person name="Lee H.H."/>
            <person name="Kuo T.H."/>
            <person name="Liu D."/>
            <person name="Ke H.M."/>
            <person name="Yokoi T."/>
            <person name="Roa M.B."/>
            <person name="Lu M.J."/>
            <person name="Chang Y.Y."/>
            <person name="Ann P.J."/>
            <person name="Tsai J.N."/>
            <person name="Chen C.Y."/>
            <person name="Tzean S.S."/>
            <person name="Ota Y."/>
            <person name="Hattori T."/>
            <person name="Sahashi N."/>
            <person name="Liou R.F."/>
            <person name="Kikuchi T."/>
            <person name="Tsai I.J."/>
        </authorList>
    </citation>
    <scope>NUCLEOTIDE SEQUENCE [LARGE SCALE GENOMIC DNA]</scope>
    <source>
        <strain evidence="3 4">FFPRI411160</strain>
    </source>
</reference>
<evidence type="ECO:0000313" key="4">
    <source>
        <dbReference type="Proteomes" id="UP000217199"/>
    </source>
</evidence>
<protein>
    <recommendedName>
        <fullName evidence="2">DUF6699 domain-containing protein</fullName>
    </recommendedName>
</protein>
<feature type="compositionally biased region" description="Polar residues" evidence="1">
    <location>
        <begin position="136"/>
        <end position="154"/>
    </location>
</feature>
<evidence type="ECO:0000256" key="1">
    <source>
        <dbReference type="SAM" id="MobiDB-lite"/>
    </source>
</evidence>
<dbReference type="EMBL" id="NBII01000008">
    <property type="protein sequence ID" value="PAV16639.1"/>
    <property type="molecule type" value="Genomic_DNA"/>
</dbReference>
<evidence type="ECO:0000259" key="2">
    <source>
        <dbReference type="Pfam" id="PF20415"/>
    </source>
</evidence>
<dbReference type="Proteomes" id="UP000217199">
    <property type="component" value="Unassembled WGS sequence"/>
</dbReference>
<feature type="compositionally biased region" description="Basic and acidic residues" evidence="1">
    <location>
        <begin position="123"/>
        <end position="135"/>
    </location>
</feature>
<feature type="domain" description="DUF6699" evidence="2">
    <location>
        <begin position="175"/>
        <end position="342"/>
    </location>
</feature>